<feature type="transmembrane region" description="Helical" evidence="8">
    <location>
        <begin position="320"/>
        <end position="345"/>
    </location>
</feature>
<keyword evidence="3" id="KW-1003">Cell membrane</keyword>
<comment type="subcellular location">
    <subcellularLocation>
        <location evidence="1">Cell inner membrane</location>
        <topology evidence="1">Multi-pass membrane protein</topology>
    </subcellularLocation>
    <subcellularLocation>
        <location evidence="8">Cell membrane</location>
        <topology evidence="8">Multi-pass membrane protein</topology>
    </subcellularLocation>
</comment>
<dbReference type="CDD" id="cd06261">
    <property type="entry name" value="TM_PBP2"/>
    <property type="match status" value="1"/>
</dbReference>
<protein>
    <submittedName>
        <fullName evidence="10">Putative thiamine transport system permease protein</fullName>
    </submittedName>
</protein>
<accession>A0A366CWP1</accession>
<evidence type="ECO:0000256" key="5">
    <source>
        <dbReference type="ARBA" id="ARBA00022692"/>
    </source>
</evidence>
<evidence type="ECO:0000313" key="10">
    <source>
        <dbReference type="EMBL" id="RBO82035.1"/>
    </source>
</evidence>
<keyword evidence="7 8" id="KW-0472">Membrane</keyword>
<feature type="transmembrane region" description="Helical" evidence="8">
    <location>
        <begin position="381"/>
        <end position="399"/>
    </location>
</feature>
<evidence type="ECO:0000313" key="11">
    <source>
        <dbReference type="Proteomes" id="UP000252086"/>
    </source>
</evidence>
<keyword evidence="2 8" id="KW-0813">Transport</keyword>
<reference evidence="10 11" key="1">
    <citation type="submission" date="2018-06" db="EMBL/GenBank/DDBJ databases">
        <title>Genomic Encyclopedia of Type Strains, Phase III (KMG-III): the genomes of soil and plant-associated and newly described type strains.</title>
        <authorList>
            <person name="Whitman W."/>
        </authorList>
    </citation>
    <scope>NUCLEOTIDE SEQUENCE [LARGE SCALE GENOMIC DNA]</scope>
    <source>
        <strain evidence="10 11">CECT 7732</strain>
    </source>
</reference>
<dbReference type="InterPro" id="IPR000515">
    <property type="entry name" value="MetI-like"/>
</dbReference>
<dbReference type="SUPFAM" id="SSF161098">
    <property type="entry name" value="MetI-like"/>
    <property type="match status" value="2"/>
</dbReference>
<sequence length="592" mass="66770">MPFHQHAFLKFFDLESRCFMPTKYRKMTTGLICALLLLPIFAGLVGTLLPAFHYFPPLGETEFSFTPWQNLFSNTEFFASLKLTLITGILAPIMALWLALALLAWGYEKPFFRPIENLLAPILAIPHAAIAIGLVFLLSPSGWLVRLFSPWLTGFERPPNWISVQDPYGLSLIFALVIKEMPYLLFVMLASMKSIQARDSLQACQSLGYGRFTAWRKVLIPQLYPLIRLPLFIVISFSLTVVDLALIIGPNTPSTLAVTLFRWFNDPDLTMRFNASAGAISLMLIIIVVLAGWELSHRLLAKLTRAERSNGKRRGLSDHLLSIGTILACFSLLIGLLALVILPIWSLTKRWRFPDVFPASWTWDNLERAAPLLMELTNNTLLIALVSTLLASIISLAMLEIKRVSHGSSQPSSHAFDWLIYVPILLPQIGFLFGLHVLLIHLNLNGDLIAVMMLHFLYALPYVYLTLKNPYLAYHQAYLEQANRLRPCVWRNYLTVKLAMLKPALFTAFAIGFSVSVAQYLPTLIAGEGRYSTLTTEAVTRAASGDRKQVGSMALLQTLFPIFVFWLALVVPPRWTKWRLAFKSLFIRTTRA</sequence>
<dbReference type="PANTHER" id="PTHR43357">
    <property type="entry name" value="INNER MEMBRANE ABC TRANSPORTER PERMEASE PROTEIN YDCV"/>
    <property type="match status" value="1"/>
</dbReference>
<keyword evidence="4" id="KW-0997">Cell inner membrane</keyword>
<dbReference type="InterPro" id="IPR035906">
    <property type="entry name" value="MetI-like_sf"/>
</dbReference>
<evidence type="ECO:0000256" key="3">
    <source>
        <dbReference type="ARBA" id="ARBA00022475"/>
    </source>
</evidence>
<evidence type="ECO:0000259" key="9">
    <source>
        <dbReference type="PROSITE" id="PS50928"/>
    </source>
</evidence>
<dbReference type="Gene3D" id="1.10.3720.10">
    <property type="entry name" value="MetI-like"/>
    <property type="match status" value="2"/>
</dbReference>
<dbReference type="Proteomes" id="UP000252086">
    <property type="component" value="Unassembled WGS sequence"/>
</dbReference>
<keyword evidence="5 8" id="KW-0812">Transmembrane</keyword>
<feature type="transmembrane region" description="Helical" evidence="8">
    <location>
        <begin position="168"/>
        <end position="190"/>
    </location>
</feature>
<feature type="transmembrane region" description="Helical" evidence="8">
    <location>
        <begin position="30"/>
        <end position="55"/>
    </location>
</feature>
<evidence type="ECO:0000256" key="4">
    <source>
        <dbReference type="ARBA" id="ARBA00022519"/>
    </source>
</evidence>
<comment type="caution">
    <text evidence="10">The sequence shown here is derived from an EMBL/GenBank/DDBJ whole genome shotgun (WGS) entry which is preliminary data.</text>
</comment>
<evidence type="ECO:0000256" key="2">
    <source>
        <dbReference type="ARBA" id="ARBA00022448"/>
    </source>
</evidence>
<comment type="similarity">
    <text evidence="8">Belongs to the binding-protein-dependent transport system permease family.</text>
</comment>
<dbReference type="GO" id="GO:0055085">
    <property type="term" value="P:transmembrane transport"/>
    <property type="evidence" value="ECO:0007669"/>
    <property type="project" value="InterPro"/>
</dbReference>
<dbReference type="PANTHER" id="PTHR43357:SF4">
    <property type="entry name" value="INNER MEMBRANE ABC TRANSPORTER PERMEASE PROTEIN YDCV"/>
    <property type="match status" value="1"/>
</dbReference>
<feature type="transmembrane region" description="Helical" evidence="8">
    <location>
        <begin position="226"/>
        <end position="249"/>
    </location>
</feature>
<feature type="transmembrane region" description="Helical" evidence="8">
    <location>
        <begin position="500"/>
        <end position="521"/>
    </location>
</feature>
<evidence type="ECO:0000256" key="8">
    <source>
        <dbReference type="RuleBase" id="RU363032"/>
    </source>
</evidence>
<dbReference type="AlphaFoldDB" id="A0A366CWP1"/>
<keyword evidence="6 8" id="KW-1133">Transmembrane helix</keyword>
<dbReference type="EMBL" id="QNRF01000007">
    <property type="protein sequence ID" value="RBO82035.1"/>
    <property type="molecule type" value="Genomic_DNA"/>
</dbReference>
<feature type="transmembrane region" description="Helical" evidence="8">
    <location>
        <begin position="83"/>
        <end position="106"/>
    </location>
</feature>
<evidence type="ECO:0000256" key="1">
    <source>
        <dbReference type="ARBA" id="ARBA00004429"/>
    </source>
</evidence>
<organism evidence="10 11">
    <name type="scientific">Marinomonas aquiplantarum</name>
    <dbReference type="NCBI Taxonomy" id="491951"/>
    <lineage>
        <taxon>Bacteria</taxon>
        <taxon>Pseudomonadati</taxon>
        <taxon>Pseudomonadota</taxon>
        <taxon>Gammaproteobacteria</taxon>
        <taxon>Oceanospirillales</taxon>
        <taxon>Oceanospirillaceae</taxon>
        <taxon>Marinomonas</taxon>
    </lineage>
</organism>
<name>A0A366CWP1_9GAMM</name>
<keyword evidence="11" id="KW-1185">Reference proteome</keyword>
<feature type="transmembrane region" description="Helical" evidence="8">
    <location>
        <begin position="419"/>
        <end position="442"/>
    </location>
</feature>
<evidence type="ECO:0000256" key="6">
    <source>
        <dbReference type="ARBA" id="ARBA00022989"/>
    </source>
</evidence>
<evidence type="ECO:0000256" key="7">
    <source>
        <dbReference type="ARBA" id="ARBA00023136"/>
    </source>
</evidence>
<feature type="transmembrane region" description="Helical" evidence="8">
    <location>
        <begin position="269"/>
        <end position="293"/>
    </location>
</feature>
<gene>
    <name evidence="10" type="ORF">DFP76_107193</name>
</gene>
<dbReference type="GO" id="GO:0005886">
    <property type="term" value="C:plasma membrane"/>
    <property type="evidence" value="ECO:0007669"/>
    <property type="project" value="UniProtKB-SubCell"/>
</dbReference>
<feature type="transmembrane region" description="Helical" evidence="8">
    <location>
        <begin position="550"/>
        <end position="571"/>
    </location>
</feature>
<feature type="transmembrane region" description="Helical" evidence="8">
    <location>
        <begin position="118"/>
        <end position="138"/>
    </location>
</feature>
<feature type="transmembrane region" description="Helical" evidence="8">
    <location>
        <begin position="448"/>
        <end position="467"/>
    </location>
</feature>
<dbReference type="Pfam" id="PF00528">
    <property type="entry name" value="BPD_transp_1"/>
    <property type="match status" value="1"/>
</dbReference>
<feature type="domain" description="ABC transmembrane type-1" evidence="9">
    <location>
        <begin position="77"/>
        <end position="292"/>
    </location>
</feature>
<feature type="domain" description="ABC transmembrane type-1" evidence="9">
    <location>
        <begin position="377"/>
        <end position="571"/>
    </location>
</feature>
<proteinExistence type="inferred from homology"/>
<dbReference type="PROSITE" id="PS50928">
    <property type="entry name" value="ABC_TM1"/>
    <property type="match status" value="2"/>
</dbReference>